<dbReference type="Proteomes" id="UP000053411">
    <property type="component" value="Unassembled WGS sequence"/>
</dbReference>
<dbReference type="RefSeq" id="XP_016637543.1">
    <property type="nucleotide sequence ID" value="XM_016770633.1"/>
</dbReference>
<name>A0A0D2HNP9_9EURO</name>
<reference evidence="1 2" key="1">
    <citation type="submission" date="2015-01" db="EMBL/GenBank/DDBJ databases">
        <title>The Genome Sequence of Fonsecaea multimorphosa CBS 102226.</title>
        <authorList>
            <consortium name="The Broad Institute Genomics Platform"/>
            <person name="Cuomo C."/>
            <person name="de Hoog S."/>
            <person name="Gorbushina A."/>
            <person name="Stielow B."/>
            <person name="Teixiera M."/>
            <person name="Abouelleil A."/>
            <person name="Chapman S.B."/>
            <person name="Priest M."/>
            <person name="Young S.K."/>
            <person name="Wortman J."/>
            <person name="Nusbaum C."/>
            <person name="Birren B."/>
        </authorList>
    </citation>
    <scope>NUCLEOTIDE SEQUENCE [LARGE SCALE GENOMIC DNA]</scope>
    <source>
        <strain evidence="1 2">CBS 102226</strain>
    </source>
</reference>
<gene>
    <name evidence="1" type="ORF">Z520_00112</name>
</gene>
<dbReference type="OrthoDB" id="5068061at2759"/>
<dbReference type="GeneID" id="27705858"/>
<dbReference type="EMBL" id="KN848062">
    <property type="protein sequence ID" value="KIY03421.1"/>
    <property type="molecule type" value="Genomic_DNA"/>
</dbReference>
<keyword evidence="2" id="KW-1185">Reference proteome</keyword>
<sequence length="150" mass="16674">MAAYVWNADATLRITDALRGSVTCIGRAARRFDARCGWRIDAQSASDAAAARNLLRVMSESPPTAVTSAQLHKLANHCLCECHKEQIDRAKSELKSYLAVAVQAYEQYRNATRQHEAFRTQLLEPLGLPDDEESDETVIRRVRSVTGLAD</sequence>
<accession>A0A0D2HNP9</accession>
<dbReference type="STRING" id="1442371.A0A0D2HNP9"/>
<proteinExistence type="predicted"/>
<evidence type="ECO:0000313" key="2">
    <source>
        <dbReference type="Proteomes" id="UP000053411"/>
    </source>
</evidence>
<evidence type="ECO:0000313" key="1">
    <source>
        <dbReference type="EMBL" id="KIY03421.1"/>
    </source>
</evidence>
<dbReference type="VEuPathDB" id="FungiDB:Z520_00112"/>
<protein>
    <submittedName>
        <fullName evidence="1">Uncharacterized protein</fullName>
    </submittedName>
</protein>
<organism evidence="1 2">
    <name type="scientific">Fonsecaea multimorphosa CBS 102226</name>
    <dbReference type="NCBI Taxonomy" id="1442371"/>
    <lineage>
        <taxon>Eukaryota</taxon>
        <taxon>Fungi</taxon>
        <taxon>Dikarya</taxon>
        <taxon>Ascomycota</taxon>
        <taxon>Pezizomycotina</taxon>
        <taxon>Eurotiomycetes</taxon>
        <taxon>Chaetothyriomycetidae</taxon>
        <taxon>Chaetothyriales</taxon>
        <taxon>Herpotrichiellaceae</taxon>
        <taxon>Fonsecaea</taxon>
    </lineage>
</organism>
<dbReference type="AlphaFoldDB" id="A0A0D2HNP9"/>